<evidence type="ECO:0000313" key="3">
    <source>
        <dbReference type="EMBL" id="KAL3660861.1"/>
    </source>
</evidence>
<dbReference type="InterPro" id="IPR040283">
    <property type="entry name" value="DDB_G0292058-like"/>
</dbReference>
<dbReference type="Proteomes" id="UP001632037">
    <property type="component" value="Unassembled WGS sequence"/>
</dbReference>
<name>A0ABD3F2W6_9STRA</name>
<feature type="chain" id="PRO_5044757096" evidence="2">
    <location>
        <begin position="22"/>
        <end position="863"/>
    </location>
</feature>
<feature type="transmembrane region" description="Helical" evidence="1">
    <location>
        <begin position="226"/>
        <end position="249"/>
    </location>
</feature>
<accession>A0ABD3F2W6</accession>
<organism evidence="3 4">
    <name type="scientific">Phytophthora oleae</name>
    <dbReference type="NCBI Taxonomy" id="2107226"/>
    <lineage>
        <taxon>Eukaryota</taxon>
        <taxon>Sar</taxon>
        <taxon>Stramenopiles</taxon>
        <taxon>Oomycota</taxon>
        <taxon>Peronosporomycetes</taxon>
        <taxon>Peronosporales</taxon>
        <taxon>Peronosporaceae</taxon>
        <taxon>Phytophthora</taxon>
    </lineage>
</organism>
<feature type="transmembrane region" description="Helical" evidence="1">
    <location>
        <begin position="175"/>
        <end position="205"/>
    </location>
</feature>
<feature type="transmembrane region" description="Helical" evidence="1">
    <location>
        <begin position="447"/>
        <end position="466"/>
    </location>
</feature>
<evidence type="ECO:0000256" key="1">
    <source>
        <dbReference type="SAM" id="Phobius"/>
    </source>
</evidence>
<sequence>MPNKMILFALYTIAIFAATDSREMLSILSSFMPNVTPTRRLEEASTEEDRAIARASGVGGAIKDARGGTDTFYRDLITAGKIALCEHGLEKNSIRFVNSTDDDAHKDSEGDCVRLTGSPLLDETAVEAYTQGACEVIPNCYWAAIKQGDTRRAKVYGDPGSLMNKDISSSTIKNWLVGIICFALPGLLLGVVSLLTTVFFLFCRCCCNRCGGRQPRKAGYTRGQKCCPVFLFLLSSMGVFIISTSALLYRNSILGSVDEIFSAMSGLLGNGSDWVVSIRDPLENIRDEVNTSVDLVIKELNRSDFIEAGVYGLIAKLRAFGGYAANRTLPDGCLVDTDQSKQTYIGSNGNICLPCDVCTTISLGIDAASDEVEKKAKPGVQQLITVRSQLNHKLVTVADSVREAVNSKALLADNLISTLETTRAKVDHYDVIFQTHRHDLGVEIMTFFYFSIGVILLGTAGILFGLVRMKLLANLMHLAYFCGFLVLILVFIVSAVALVLGIVLEDSCEVALIFSANWTVPLGTSARAVDACFQNESLLNVFNLSSQLSFARGGINFPTINVNSMLDFSALDNFSATFANSKDAAFNFSGAYFDQVVAFVNSYATQDAKYCKLSDKYTKENALQPWEDNGEMSTNSPVEYVIKRYENNNPRCPGLPNPDYGRPFVCTNHSNPCAFSEFMGEQFHVLGNIATINSSAFDFAAHLQRNVTDVVEFTHEFKSNVTNLLARVERIKDNLQSSLIKYVDDFERAMYCTFIADGFFSIYDAICVKMAPSITMIGLMMLGTGILLVPAVVALIISSKRLKARSFGAVVVGMEHSELEMKKVTFGDAQNKAQVGPSKTVAEGVWGWQSDNEKDDVVGDVER</sequence>
<dbReference type="AlphaFoldDB" id="A0ABD3F2W6"/>
<comment type="caution">
    <text evidence="3">The sequence shown here is derived from an EMBL/GenBank/DDBJ whole genome shotgun (WGS) entry which is preliminary data.</text>
</comment>
<dbReference type="EMBL" id="JBIMZQ010000039">
    <property type="protein sequence ID" value="KAL3660861.1"/>
    <property type="molecule type" value="Genomic_DNA"/>
</dbReference>
<feature type="transmembrane region" description="Helical" evidence="1">
    <location>
        <begin position="776"/>
        <end position="797"/>
    </location>
</feature>
<dbReference type="PANTHER" id="PTHR31414">
    <property type="entry name" value="TRANSMEMBRANE PROTEIN DDB_G0292058"/>
    <property type="match status" value="1"/>
</dbReference>
<proteinExistence type="predicted"/>
<keyword evidence="4" id="KW-1185">Reference proteome</keyword>
<dbReference type="PANTHER" id="PTHR31414:SF18">
    <property type="entry name" value="TRANSMEMBRANE PROTEIN-RELATED"/>
    <property type="match status" value="1"/>
</dbReference>
<feature type="signal peptide" evidence="2">
    <location>
        <begin position="1"/>
        <end position="21"/>
    </location>
</feature>
<evidence type="ECO:0000313" key="4">
    <source>
        <dbReference type="Proteomes" id="UP001632037"/>
    </source>
</evidence>
<keyword evidence="1" id="KW-1133">Transmembrane helix</keyword>
<feature type="transmembrane region" description="Helical" evidence="1">
    <location>
        <begin position="478"/>
        <end position="504"/>
    </location>
</feature>
<evidence type="ECO:0000256" key="2">
    <source>
        <dbReference type="SAM" id="SignalP"/>
    </source>
</evidence>
<keyword evidence="1" id="KW-0472">Membrane</keyword>
<gene>
    <name evidence="3" type="ORF">V7S43_014263</name>
</gene>
<keyword evidence="2" id="KW-0732">Signal</keyword>
<protein>
    <submittedName>
        <fullName evidence="3">Uncharacterized protein</fullName>
    </submittedName>
</protein>
<keyword evidence="1" id="KW-0812">Transmembrane</keyword>
<reference evidence="3 4" key="1">
    <citation type="submission" date="2024-09" db="EMBL/GenBank/DDBJ databases">
        <title>Genome sequencing and assembly of Phytophthora oleae, isolate VK10A, causative agent of rot of olive drupes.</title>
        <authorList>
            <person name="Conti Taguali S."/>
            <person name="Riolo M."/>
            <person name="La Spada F."/>
            <person name="Cacciola S.O."/>
            <person name="Dionisio G."/>
        </authorList>
    </citation>
    <scope>NUCLEOTIDE SEQUENCE [LARGE SCALE GENOMIC DNA]</scope>
    <source>
        <strain evidence="3 4">VK10A</strain>
    </source>
</reference>